<dbReference type="KEGG" id="vti:CEQ48_10730"/>
<protein>
    <submittedName>
        <fullName evidence="1">Uncharacterized protein</fullName>
    </submittedName>
</protein>
<dbReference type="EMBL" id="CP022353">
    <property type="protein sequence ID" value="ASK55241.1"/>
    <property type="molecule type" value="Genomic_DNA"/>
</dbReference>
<sequence>MKIKNNGSKNILQAMVISMIFKWLGIGVNVQSVAHSNCAAASILETLLRNSVQKQPYLFCMFFLKHT</sequence>
<dbReference type="AlphaFoldDB" id="A0AAU8WFU6"/>
<keyword evidence="2" id="KW-1185">Reference proteome</keyword>
<reference evidence="2" key="1">
    <citation type="journal article" date="2017" name="Genome Announc.">
        <title>Complete Genome Sequence of Vibrio sp. Strain 2521-89, a Close Relative of Vibrio cholerae Isolated from Lake Water in New Mexico, USA.</title>
        <authorList>
            <person name="Liang K."/>
            <person name="Orata F.D."/>
            <person name="Winkjer N.S."/>
            <person name="Rowe L.A."/>
            <person name="Tarr C.L."/>
            <person name="Boucher Y."/>
        </authorList>
    </citation>
    <scope>NUCLEOTIDE SEQUENCE [LARGE SCALE GENOMIC DNA]</scope>
    <source>
        <strain evidence="2">2521-89</strain>
    </source>
</reference>
<gene>
    <name evidence="1" type="ORF">CEQ48_10730</name>
</gene>
<organism evidence="1 2">
    <name type="scientific">Vibrio tarriae</name>
    <dbReference type="NCBI Taxonomy" id="2014742"/>
    <lineage>
        <taxon>Bacteria</taxon>
        <taxon>Pseudomonadati</taxon>
        <taxon>Pseudomonadota</taxon>
        <taxon>Gammaproteobacteria</taxon>
        <taxon>Vibrionales</taxon>
        <taxon>Vibrionaceae</taxon>
        <taxon>Vibrio</taxon>
    </lineage>
</organism>
<proteinExistence type="predicted"/>
<accession>A0AAU8WFU6</accession>
<dbReference type="Proteomes" id="UP000198371">
    <property type="component" value="Chromosome 1"/>
</dbReference>
<reference evidence="1 2" key="2">
    <citation type="submission" date="2017-06" db="EMBL/GenBank/DDBJ databases">
        <title>Complete genome sequence of Vibrio sp. 2521-89, a close relative of Vibrio cholerae isolated from lake water in New Mexico, USA.</title>
        <authorList>
            <person name="Liang K."/>
            <person name="Orata F.D."/>
            <person name="Winkjer N.S."/>
            <person name="Tarr C.L."/>
            <person name="Boucher Y."/>
        </authorList>
    </citation>
    <scope>NUCLEOTIDE SEQUENCE [LARGE SCALE GENOMIC DNA]</scope>
    <source>
        <strain evidence="1 2">2521-89</strain>
    </source>
</reference>
<evidence type="ECO:0000313" key="2">
    <source>
        <dbReference type="Proteomes" id="UP000198371"/>
    </source>
</evidence>
<evidence type="ECO:0000313" key="1">
    <source>
        <dbReference type="EMBL" id="ASK55241.1"/>
    </source>
</evidence>
<name>A0AAU8WFU6_9VIBR</name>